<dbReference type="FunFam" id="2.60.260.20:FF:000013">
    <property type="entry name" value="DnaJ subfamily B member 11"/>
    <property type="match status" value="1"/>
</dbReference>
<evidence type="ECO:0000256" key="3">
    <source>
        <dbReference type="ARBA" id="ARBA00023186"/>
    </source>
</evidence>
<evidence type="ECO:0000256" key="1">
    <source>
        <dbReference type="ARBA" id="ARBA00022490"/>
    </source>
</evidence>
<evidence type="ECO:0000256" key="2">
    <source>
        <dbReference type="ARBA" id="ARBA00023125"/>
    </source>
</evidence>
<dbReference type="Gene3D" id="2.60.260.20">
    <property type="entry name" value="Urease metallochaperone UreE, N-terminal domain"/>
    <property type="match status" value="2"/>
</dbReference>
<dbReference type="PROSITE" id="PS50076">
    <property type="entry name" value="DNAJ_2"/>
    <property type="match status" value="1"/>
</dbReference>
<evidence type="ECO:0000313" key="5">
    <source>
        <dbReference type="EMBL" id="GGX66727.1"/>
    </source>
</evidence>
<dbReference type="PANTHER" id="PTHR43096">
    <property type="entry name" value="DNAJ HOMOLOG 1, MITOCHONDRIAL-RELATED"/>
    <property type="match status" value="1"/>
</dbReference>
<dbReference type="PRINTS" id="PR00625">
    <property type="entry name" value="JDOMAIN"/>
</dbReference>
<dbReference type="GO" id="GO:0003677">
    <property type="term" value="F:DNA binding"/>
    <property type="evidence" value="ECO:0007669"/>
    <property type="project" value="UniProtKB-KW"/>
</dbReference>
<keyword evidence="1" id="KW-0963">Cytoplasm</keyword>
<dbReference type="InterPro" id="IPR002939">
    <property type="entry name" value="DnaJ_C"/>
</dbReference>
<dbReference type="InterPro" id="IPR036869">
    <property type="entry name" value="J_dom_sf"/>
</dbReference>
<dbReference type="PROSITE" id="PS00636">
    <property type="entry name" value="DNAJ_1"/>
    <property type="match status" value="1"/>
</dbReference>
<dbReference type="GO" id="GO:0005737">
    <property type="term" value="C:cytoplasm"/>
    <property type="evidence" value="ECO:0007669"/>
    <property type="project" value="TreeGrafter"/>
</dbReference>
<organism evidence="5 6">
    <name type="scientific">Saccharospirillum salsuginis</name>
    <dbReference type="NCBI Taxonomy" id="418750"/>
    <lineage>
        <taxon>Bacteria</taxon>
        <taxon>Pseudomonadati</taxon>
        <taxon>Pseudomonadota</taxon>
        <taxon>Gammaproteobacteria</taxon>
        <taxon>Oceanospirillales</taxon>
        <taxon>Saccharospirillaceae</taxon>
        <taxon>Saccharospirillum</taxon>
    </lineage>
</organism>
<dbReference type="FunFam" id="2.60.260.20:FF:000008">
    <property type="entry name" value="Curved DNA-binding protein"/>
    <property type="match status" value="1"/>
</dbReference>
<dbReference type="InterPro" id="IPR008971">
    <property type="entry name" value="HSP40/DnaJ_pept-bd"/>
</dbReference>
<evidence type="ECO:0000259" key="4">
    <source>
        <dbReference type="PROSITE" id="PS50076"/>
    </source>
</evidence>
<dbReference type="Proteomes" id="UP000626148">
    <property type="component" value="Unassembled WGS sequence"/>
</dbReference>
<evidence type="ECO:0000313" key="6">
    <source>
        <dbReference type="Proteomes" id="UP000626148"/>
    </source>
</evidence>
<keyword evidence="6" id="KW-1185">Reference proteome</keyword>
<reference evidence="5" key="1">
    <citation type="journal article" date="2014" name="Int. J. Syst. Evol. Microbiol.">
        <title>Complete genome sequence of Corynebacterium casei LMG S-19264T (=DSM 44701T), isolated from a smear-ripened cheese.</title>
        <authorList>
            <consortium name="US DOE Joint Genome Institute (JGI-PGF)"/>
            <person name="Walter F."/>
            <person name="Albersmeier A."/>
            <person name="Kalinowski J."/>
            <person name="Ruckert C."/>
        </authorList>
    </citation>
    <scope>NUCLEOTIDE SEQUENCE</scope>
    <source>
        <strain evidence="5">KCTC 22169</strain>
    </source>
</reference>
<dbReference type="InterPro" id="IPR018253">
    <property type="entry name" value="DnaJ_domain_CS"/>
</dbReference>
<dbReference type="Pfam" id="PF01556">
    <property type="entry name" value="DnaJ_C"/>
    <property type="match status" value="1"/>
</dbReference>
<dbReference type="SUPFAM" id="SSF46565">
    <property type="entry name" value="Chaperone J-domain"/>
    <property type="match status" value="1"/>
</dbReference>
<dbReference type="CDD" id="cd10747">
    <property type="entry name" value="DnaJ_C"/>
    <property type="match status" value="1"/>
</dbReference>
<dbReference type="GO" id="GO:0051082">
    <property type="term" value="F:unfolded protein binding"/>
    <property type="evidence" value="ECO:0007669"/>
    <property type="project" value="InterPro"/>
</dbReference>
<dbReference type="SUPFAM" id="SSF49493">
    <property type="entry name" value="HSP40/DnaJ peptide-binding domain"/>
    <property type="match status" value="2"/>
</dbReference>
<proteinExistence type="predicted"/>
<dbReference type="AlphaFoldDB" id="A0A918KKF1"/>
<gene>
    <name evidence="5" type="primary">cbpA</name>
    <name evidence="5" type="ORF">GCM10007392_38100</name>
</gene>
<dbReference type="InterPro" id="IPR001623">
    <property type="entry name" value="DnaJ_domain"/>
</dbReference>
<keyword evidence="3" id="KW-0143">Chaperone</keyword>
<dbReference type="PANTHER" id="PTHR43096:SF52">
    <property type="entry name" value="DNAJ HOMOLOG 1, MITOCHONDRIAL-RELATED"/>
    <property type="match status" value="1"/>
</dbReference>
<protein>
    <submittedName>
        <fullName evidence="5">Curved DNA-binding protein</fullName>
    </submittedName>
</protein>
<dbReference type="Pfam" id="PF00226">
    <property type="entry name" value="DnaJ"/>
    <property type="match status" value="1"/>
</dbReference>
<dbReference type="Gene3D" id="1.10.287.110">
    <property type="entry name" value="DnaJ domain"/>
    <property type="match status" value="1"/>
</dbReference>
<dbReference type="EMBL" id="BMXR01000010">
    <property type="protein sequence ID" value="GGX66727.1"/>
    <property type="molecule type" value="Genomic_DNA"/>
</dbReference>
<feature type="domain" description="J" evidence="4">
    <location>
        <begin position="5"/>
        <end position="69"/>
    </location>
</feature>
<reference evidence="5" key="2">
    <citation type="submission" date="2020-09" db="EMBL/GenBank/DDBJ databases">
        <authorList>
            <person name="Sun Q."/>
            <person name="Kim S."/>
        </authorList>
    </citation>
    <scope>NUCLEOTIDE SEQUENCE</scope>
    <source>
        <strain evidence="5">KCTC 22169</strain>
    </source>
</reference>
<dbReference type="GO" id="GO:0042026">
    <property type="term" value="P:protein refolding"/>
    <property type="evidence" value="ECO:0007669"/>
    <property type="project" value="TreeGrafter"/>
</dbReference>
<comment type="caution">
    <text evidence="5">The sequence shown here is derived from an EMBL/GenBank/DDBJ whole genome shotgun (WGS) entry which is preliminary data.</text>
</comment>
<name>A0A918KKF1_9GAMM</name>
<keyword evidence="2 5" id="KW-0238">DNA-binding</keyword>
<dbReference type="CDD" id="cd06257">
    <property type="entry name" value="DnaJ"/>
    <property type="match status" value="1"/>
</dbReference>
<dbReference type="SMART" id="SM00271">
    <property type="entry name" value="DnaJ"/>
    <property type="match status" value="1"/>
</dbReference>
<accession>A0A918KKF1</accession>
<sequence>MEFKDYYKILGVSDDAEASDIKKAYRKLARKYHPDVSKEAGAEARFKEVGEAYEVLSDPEKRAEYDQIRQLGARGYQQGAAGAGTGAGQGFSEEDLSRQFTDFFESIFGGMGGGHRQAGPDWQQAFSQRGQDMHHKIALFLEEAASGVQRQIRLQVPEVDAYGRVHRRTKTLNVKIPPGVVAGQRIRLAGQGGPGVGDGATGDLFLEIELAPHPVFGVDGKDLLLTLPVTPWEAALGARVKAPTLTGQVNLTIPKGSASGQRLRLKGKGLGRNPTGDLIVTLQVTVPKRHSDEALALYQKLAQTEADFDPRKQLEARS</sequence>
<dbReference type="RefSeq" id="WP_189611763.1">
    <property type="nucleotide sequence ID" value="NZ_BMXR01000010.1"/>
</dbReference>